<sequence length="161" mass="17900">MKYMQDLKESAQRIQNKLLELGYTNQVIELPDSARTAQEAAEAIGCKVAQIGKSIIFRLKTIDKPLLVVASGINRINEKQITKQLDDTLGKADADFVRKHTGFVIGGVPPLGHTEPIMTFIDEDLLQYDVIWVAAGHPKAIFRLTPDELVQMTKGQVICIK</sequence>
<feature type="domain" description="YbaK/aminoacyl-tRNA synthetase-associated" evidence="1">
    <location>
        <begin position="33"/>
        <end position="150"/>
    </location>
</feature>
<evidence type="ECO:0000313" key="2">
    <source>
        <dbReference type="EMBL" id="MEI4828438.1"/>
    </source>
</evidence>
<gene>
    <name evidence="2" type="ORF">WAX78_03060</name>
</gene>
<dbReference type="Gene3D" id="3.90.960.10">
    <property type="entry name" value="YbaK/aminoacyl-tRNA synthetase-associated domain"/>
    <property type="match status" value="1"/>
</dbReference>
<dbReference type="InterPro" id="IPR007214">
    <property type="entry name" value="YbaK/aa-tRNA-synth-assoc-dom"/>
</dbReference>
<dbReference type="PANTHER" id="PTHR30411:SF1">
    <property type="entry name" value="CYTOPLASMIC PROTEIN"/>
    <property type="match status" value="1"/>
</dbReference>
<reference evidence="2 3" key="1">
    <citation type="submission" date="2024-01" db="EMBL/GenBank/DDBJ databases">
        <title>Seven novel Bacillus-like species.</title>
        <authorList>
            <person name="Liu G."/>
        </authorList>
    </citation>
    <scope>NUCLEOTIDE SEQUENCE [LARGE SCALE GENOMIC DNA]</scope>
    <source>
        <strain evidence="2 3">FJAT-53711</strain>
    </source>
</reference>
<accession>A0ABU8FR38</accession>
<evidence type="ECO:0000313" key="3">
    <source>
        <dbReference type="Proteomes" id="UP001367922"/>
    </source>
</evidence>
<name>A0ABU8FR38_9BACI</name>
<proteinExistence type="predicted"/>
<keyword evidence="3" id="KW-1185">Reference proteome</keyword>
<dbReference type="Pfam" id="PF04073">
    <property type="entry name" value="tRNA_edit"/>
    <property type="match status" value="1"/>
</dbReference>
<evidence type="ECO:0000259" key="1">
    <source>
        <dbReference type="Pfam" id="PF04073"/>
    </source>
</evidence>
<dbReference type="EMBL" id="JBAWSV010000001">
    <property type="protein sequence ID" value="MEI4828438.1"/>
    <property type="molecule type" value="Genomic_DNA"/>
</dbReference>
<comment type="caution">
    <text evidence="2">The sequence shown here is derived from an EMBL/GenBank/DDBJ whole genome shotgun (WGS) entry which is preliminary data.</text>
</comment>
<dbReference type="PANTHER" id="PTHR30411">
    <property type="entry name" value="CYTOPLASMIC PROTEIN"/>
    <property type="match status" value="1"/>
</dbReference>
<dbReference type="RefSeq" id="WP_336480818.1">
    <property type="nucleotide sequence ID" value="NZ_JBAWSV010000001.1"/>
</dbReference>
<protein>
    <submittedName>
        <fullName evidence="2">YbaK/EbsC family protein</fullName>
    </submittedName>
</protein>
<dbReference type="CDD" id="cd04333">
    <property type="entry name" value="ProX_deacylase"/>
    <property type="match status" value="1"/>
</dbReference>
<organism evidence="2 3">
    <name type="scientific">Bacillus yunxiaonensis</name>
    <dbReference type="NCBI Taxonomy" id="3127665"/>
    <lineage>
        <taxon>Bacteria</taxon>
        <taxon>Bacillati</taxon>
        <taxon>Bacillota</taxon>
        <taxon>Bacilli</taxon>
        <taxon>Bacillales</taxon>
        <taxon>Bacillaceae</taxon>
        <taxon>Bacillus</taxon>
    </lineage>
</organism>
<dbReference type="InterPro" id="IPR036754">
    <property type="entry name" value="YbaK/aa-tRNA-synt-asso_dom_sf"/>
</dbReference>
<dbReference type="SUPFAM" id="SSF55826">
    <property type="entry name" value="YbaK/ProRS associated domain"/>
    <property type="match status" value="1"/>
</dbReference>
<dbReference type="Proteomes" id="UP001367922">
    <property type="component" value="Unassembled WGS sequence"/>
</dbReference>